<dbReference type="PROSITE" id="PS50253">
    <property type="entry name" value="COX3"/>
    <property type="match status" value="1"/>
</dbReference>
<evidence type="ECO:0000256" key="1">
    <source>
        <dbReference type="ARBA" id="ARBA00004651"/>
    </source>
</evidence>
<organism evidence="10 11">
    <name type="scientific">Chitinasiproducens palmae</name>
    <dbReference type="NCBI Taxonomy" id="1770053"/>
    <lineage>
        <taxon>Bacteria</taxon>
        <taxon>Pseudomonadati</taxon>
        <taxon>Pseudomonadota</taxon>
        <taxon>Betaproteobacteria</taxon>
        <taxon>Burkholderiales</taxon>
        <taxon>Burkholderiaceae</taxon>
        <taxon>Chitinasiproducens</taxon>
    </lineage>
</organism>
<dbReference type="GO" id="GO:0004129">
    <property type="term" value="F:cytochrome-c oxidase activity"/>
    <property type="evidence" value="ECO:0007669"/>
    <property type="project" value="InterPro"/>
</dbReference>
<keyword evidence="5 8" id="KW-1133">Transmembrane helix</keyword>
<feature type="transmembrane region" description="Helical" evidence="8">
    <location>
        <begin position="133"/>
        <end position="164"/>
    </location>
</feature>
<keyword evidence="4 7" id="KW-0812">Transmembrane</keyword>
<dbReference type="RefSeq" id="WP_091903569.1">
    <property type="nucleotide sequence ID" value="NZ_FNLO01000001.1"/>
</dbReference>
<dbReference type="OrthoDB" id="9810850at2"/>
<evidence type="ECO:0000256" key="5">
    <source>
        <dbReference type="ARBA" id="ARBA00022989"/>
    </source>
</evidence>
<dbReference type="CDD" id="cd00386">
    <property type="entry name" value="Heme_Cu_Oxidase_III_like"/>
    <property type="match status" value="1"/>
</dbReference>
<comment type="subcellular location">
    <subcellularLocation>
        <location evidence="1 7">Cell membrane</location>
        <topology evidence="1 7">Multi-pass membrane protein</topology>
    </subcellularLocation>
</comment>
<evidence type="ECO:0000256" key="2">
    <source>
        <dbReference type="ARBA" id="ARBA00010581"/>
    </source>
</evidence>
<dbReference type="GO" id="GO:0005886">
    <property type="term" value="C:plasma membrane"/>
    <property type="evidence" value="ECO:0007669"/>
    <property type="project" value="UniProtKB-SubCell"/>
</dbReference>
<dbReference type="InterPro" id="IPR013833">
    <property type="entry name" value="Cyt_c_oxidase_su3_a-hlx"/>
</dbReference>
<proteinExistence type="inferred from homology"/>
<evidence type="ECO:0000256" key="3">
    <source>
        <dbReference type="ARBA" id="ARBA00022475"/>
    </source>
</evidence>
<keyword evidence="3" id="KW-1003">Cell membrane</keyword>
<evidence type="ECO:0000256" key="7">
    <source>
        <dbReference type="RuleBase" id="RU003376"/>
    </source>
</evidence>
<dbReference type="PANTHER" id="PTHR11403">
    <property type="entry name" value="CYTOCHROME C OXIDASE SUBUNIT III"/>
    <property type="match status" value="1"/>
</dbReference>
<evidence type="ECO:0000313" key="11">
    <source>
        <dbReference type="Proteomes" id="UP000243719"/>
    </source>
</evidence>
<feature type="transmembrane region" description="Helical" evidence="8">
    <location>
        <begin position="94"/>
        <end position="113"/>
    </location>
</feature>
<keyword evidence="11" id="KW-1185">Reference proteome</keyword>
<name>A0A1H2PIT5_9BURK</name>
<feature type="transmembrane region" description="Helical" evidence="8">
    <location>
        <begin position="25"/>
        <end position="48"/>
    </location>
</feature>
<dbReference type="Gene3D" id="1.20.120.80">
    <property type="entry name" value="Cytochrome c oxidase, subunit III, four-helix bundle"/>
    <property type="match status" value="1"/>
</dbReference>
<dbReference type="Pfam" id="PF00510">
    <property type="entry name" value="COX3"/>
    <property type="match status" value="1"/>
</dbReference>
<evidence type="ECO:0000313" key="10">
    <source>
        <dbReference type="EMBL" id="SDV46168.1"/>
    </source>
</evidence>
<protein>
    <submittedName>
        <fullName evidence="10">Cytochrome c oxidase subunit 3</fullName>
    </submittedName>
</protein>
<reference evidence="11" key="1">
    <citation type="submission" date="2016-09" db="EMBL/GenBank/DDBJ databases">
        <authorList>
            <person name="Varghese N."/>
            <person name="Submissions S."/>
        </authorList>
    </citation>
    <scope>NUCLEOTIDE SEQUENCE [LARGE SCALE GENOMIC DNA]</scope>
    <source>
        <strain evidence="11">JS23</strain>
    </source>
</reference>
<dbReference type="InterPro" id="IPR024791">
    <property type="entry name" value="Cyt_c/ubiquinol_Oxase_su3"/>
</dbReference>
<dbReference type="Proteomes" id="UP000243719">
    <property type="component" value="Unassembled WGS sequence"/>
</dbReference>
<feature type="transmembrane region" description="Helical" evidence="8">
    <location>
        <begin position="64"/>
        <end position="82"/>
    </location>
</feature>
<dbReference type="InterPro" id="IPR000298">
    <property type="entry name" value="Cyt_c_oxidase-like_su3"/>
</dbReference>
<evidence type="ECO:0000256" key="8">
    <source>
        <dbReference type="SAM" id="Phobius"/>
    </source>
</evidence>
<dbReference type="GO" id="GO:0019646">
    <property type="term" value="P:aerobic electron transport chain"/>
    <property type="evidence" value="ECO:0007669"/>
    <property type="project" value="InterPro"/>
</dbReference>
<accession>A0A1H2PIT5</accession>
<dbReference type="STRING" id="1770053.SAMN05216551_101138"/>
<dbReference type="EMBL" id="FNLO01000001">
    <property type="protein sequence ID" value="SDV46168.1"/>
    <property type="molecule type" value="Genomic_DNA"/>
</dbReference>
<comment type="similarity">
    <text evidence="2 7">Belongs to the cytochrome c oxidase subunit 3 family.</text>
</comment>
<dbReference type="SUPFAM" id="SSF81452">
    <property type="entry name" value="Cytochrome c oxidase subunit III-like"/>
    <property type="match status" value="1"/>
</dbReference>
<feature type="domain" description="Heme-copper oxidase subunit III family profile" evidence="9">
    <location>
        <begin position="22"/>
        <end position="198"/>
    </location>
</feature>
<gene>
    <name evidence="10" type="ORF">SAMN05216551_101138</name>
</gene>
<evidence type="ECO:0000256" key="6">
    <source>
        <dbReference type="ARBA" id="ARBA00023136"/>
    </source>
</evidence>
<keyword evidence="6 8" id="KW-0472">Membrane</keyword>
<evidence type="ECO:0000256" key="4">
    <source>
        <dbReference type="ARBA" id="ARBA00022692"/>
    </source>
</evidence>
<dbReference type="InterPro" id="IPR035973">
    <property type="entry name" value="Cyt_c_oxidase_su3-like_sf"/>
</dbReference>
<sequence length="201" mass="21754">MADFDPSDVGALPVGSAGQRAGGWWGVWTLIATEAALFGYLIFSYLYLALDNAAQWPPDGLPKLAPGLLGTGLLLGSSVVVWAAEKLAARRHRIASAAALAVAIAMGGVFIAIQLHEWHDHPYGPATHLYGSLYFTITGFHLAHVAVGLLALAVMLVWVLLGYFDERRHAALTIGGAYWHFVDVVWLLIFATLYLSPYLIR</sequence>
<feature type="transmembrane region" description="Helical" evidence="8">
    <location>
        <begin position="176"/>
        <end position="200"/>
    </location>
</feature>
<evidence type="ECO:0000259" key="9">
    <source>
        <dbReference type="PROSITE" id="PS50253"/>
    </source>
</evidence>
<dbReference type="PANTHER" id="PTHR11403:SF2">
    <property type="entry name" value="CYTOCHROME BO(3) UBIQUINOL OXIDASE SUBUNIT 3"/>
    <property type="match status" value="1"/>
</dbReference>
<dbReference type="AlphaFoldDB" id="A0A1H2PIT5"/>